<evidence type="ECO:0000313" key="2">
    <source>
        <dbReference type="Proteomes" id="UP000325672"/>
    </source>
</evidence>
<sequence length="68" mass="7558">MLKRCSSGTIFGMLTQHFTRSSAACFKKAYLSLGPVGSTSIDTPDLWLHTQARQYKAASPKTDQPYEM</sequence>
<accession>A0A5N6SKA2</accession>
<keyword evidence="2" id="KW-1185">Reference proteome</keyword>
<evidence type="ECO:0000313" key="1">
    <source>
        <dbReference type="EMBL" id="KAE8134190.1"/>
    </source>
</evidence>
<reference evidence="1 2" key="1">
    <citation type="submission" date="2019-04" db="EMBL/GenBank/DDBJ databases">
        <title>Friends and foes A comparative genomics study of 23 Aspergillus species from section Flavi.</title>
        <authorList>
            <consortium name="DOE Joint Genome Institute"/>
            <person name="Kjaerbolling I."/>
            <person name="Vesth T."/>
            <person name="Frisvad J.C."/>
            <person name="Nybo J.L."/>
            <person name="Theobald S."/>
            <person name="Kildgaard S."/>
            <person name="Isbrandt T."/>
            <person name="Kuo A."/>
            <person name="Sato A."/>
            <person name="Lyhne E.K."/>
            <person name="Kogle M.E."/>
            <person name="Wiebenga A."/>
            <person name="Kun R.S."/>
            <person name="Lubbers R.J."/>
            <person name="Makela M.R."/>
            <person name="Barry K."/>
            <person name="Chovatia M."/>
            <person name="Clum A."/>
            <person name="Daum C."/>
            <person name="Haridas S."/>
            <person name="He G."/>
            <person name="LaButti K."/>
            <person name="Lipzen A."/>
            <person name="Mondo S."/>
            <person name="Riley R."/>
            <person name="Salamov A."/>
            <person name="Simmons B.A."/>
            <person name="Magnuson J.K."/>
            <person name="Henrissat B."/>
            <person name="Mortensen U.H."/>
            <person name="Larsen T.O."/>
            <person name="Devries R.P."/>
            <person name="Grigoriev I.V."/>
            <person name="Machida M."/>
            <person name="Baker S.E."/>
            <person name="Andersen M.R."/>
        </authorList>
    </citation>
    <scope>NUCLEOTIDE SEQUENCE [LARGE SCALE GENOMIC DNA]</scope>
    <source>
        <strain evidence="1 2">CBS 117625</strain>
    </source>
</reference>
<protein>
    <submittedName>
        <fullName evidence="1">Uncharacterized protein</fullName>
    </submittedName>
</protein>
<organism evidence="1 2">
    <name type="scientific">Aspergillus pseudotamarii</name>
    <dbReference type="NCBI Taxonomy" id="132259"/>
    <lineage>
        <taxon>Eukaryota</taxon>
        <taxon>Fungi</taxon>
        <taxon>Dikarya</taxon>
        <taxon>Ascomycota</taxon>
        <taxon>Pezizomycotina</taxon>
        <taxon>Eurotiomycetes</taxon>
        <taxon>Eurotiomycetidae</taxon>
        <taxon>Eurotiales</taxon>
        <taxon>Aspergillaceae</taxon>
        <taxon>Aspergillus</taxon>
        <taxon>Aspergillus subgen. Circumdati</taxon>
    </lineage>
</organism>
<gene>
    <name evidence="1" type="ORF">BDV38DRAFT_164858</name>
</gene>
<name>A0A5N6SKA2_ASPPS</name>
<dbReference type="GeneID" id="43636059"/>
<proteinExistence type="predicted"/>
<dbReference type="Proteomes" id="UP000325672">
    <property type="component" value="Unassembled WGS sequence"/>
</dbReference>
<dbReference type="AlphaFoldDB" id="A0A5N6SKA2"/>
<dbReference type="RefSeq" id="XP_031910253.1">
    <property type="nucleotide sequence ID" value="XM_032051849.1"/>
</dbReference>
<dbReference type="EMBL" id="ML743606">
    <property type="protein sequence ID" value="KAE8134190.1"/>
    <property type="molecule type" value="Genomic_DNA"/>
</dbReference>